<keyword evidence="3 7" id="KW-0378">Hydrolase</keyword>
<accession>A0ABW4J894</accession>
<dbReference type="Pfam" id="PF00413">
    <property type="entry name" value="Peptidase_M10"/>
    <property type="match status" value="1"/>
</dbReference>
<dbReference type="InterPro" id="IPR024079">
    <property type="entry name" value="MetalloPept_cat_dom_sf"/>
</dbReference>
<dbReference type="EMBL" id="JBHTOP010000026">
    <property type="protein sequence ID" value="MFD1672599.1"/>
    <property type="molecule type" value="Genomic_DNA"/>
</dbReference>
<dbReference type="EC" id="3.4.24.-" evidence="7"/>
<dbReference type="SUPFAM" id="SSF55486">
    <property type="entry name" value="Metalloproteases ('zincins'), catalytic domain"/>
    <property type="match status" value="1"/>
</dbReference>
<evidence type="ECO:0000256" key="3">
    <source>
        <dbReference type="ARBA" id="ARBA00022801"/>
    </source>
</evidence>
<keyword evidence="5" id="KW-0472">Membrane</keyword>
<protein>
    <submittedName>
        <fullName evidence="7">Matrixin family metalloprotease</fullName>
        <ecNumber evidence="7">3.4.24.-</ecNumber>
    </submittedName>
</protein>
<dbReference type="Proteomes" id="UP001597267">
    <property type="component" value="Unassembled WGS sequence"/>
</dbReference>
<evidence type="ECO:0000313" key="7">
    <source>
        <dbReference type="EMBL" id="MFD1672599.1"/>
    </source>
</evidence>
<dbReference type="Gene3D" id="3.40.390.10">
    <property type="entry name" value="Collagenase (Catalytic Domain)"/>
    <property type="match status" value="1"/>
</dbReference>
<evidence type="ECO:0000256" key="4">
    <source>
        <dbReference type="ARBA" id="ARBA00022833"/>
    </source>
</evidence>
<gene>
    <name evidence="7" type="ORF">ACFQ5M_10845</name>
</gene>
<reference evidence="8" key="1">
    <citation type="journal article" date="2019" name="Int. J. Syst. Evol. Microbiol.">
        <title>The Global Catalogue of Microorganisms (GCM) 10K type strain sequencing project: providing services to taxonomists for standard genome sequencing and annotation.</title>
        <authorList>
            <consortium name="The Broad Institute Genomics Platform"/>
            <consortium name="The Broad Institute Genome Sequencing Center for Infectious Disease"/>
            <person name="Wu L."/>
            <person name="Ma J."/>
        </authorList>
    </citation>
    <scope>NUCLEOTIDE SEQUENCE [LARGE SCALE GENOMIC DNA]</scope>
    <source>
        <strain evidence="8">CCM 8896</strain>
    </source>
</reference>
<keyword evidence="7" id="KW-0482">Metalloprotease</keyword>
<organism evidence="7 8">
    <name type="scientific">Agrilactobacillus yilanensis</name>
    <dbReference type="NCBI Taxonomy" id="2485997"/>
    <lineage>
        <taxon>Bacteria</taxon>
        <taxon>Bacillati</taxon>
        <taxon>Bacillota</taxon>
        <taxon>Bacilli</taxon>
        <taxon>Lactobacillales</taxon>
        <taxon>Lactobacillaceae</taxon>
        <taxon>Agrilactobacillus</taxon>
    </lineage>
</organism>
<evidence type="ECO:0000313" key="8">
    <source>
        <dbReference type="Proteomes" id="UP001597267"/>
    </source>
</evidence>
<feature type="transmembrane region" description="Helical" evidence="5">
    <location>
        <begin position="7"/>
        <end position="28"/>
    </location>
</feature>
<keyword evidence="4" id="KW-0862">Zinc</keyword>
<proteinExistence type="predicted"/>
<keyword evidence="5" id="KW-1133">Transmembrane helix</keyword>
<keyword evidence="1" id="KW-0645">Protease</keyword>
<keyword evidence="2" id="KW-0479">Metal-binding</keyword>
<feature type="domain" description="Peptidase M10 metallopeptidase" evidence="6">
    <location>
        <begin position="138"/>
        <end position="186"/>
    </location>
</feature>
<comment type="caution">
    <text evidence="7">The sequence shown here is derived from an EMBL/GenBank/DDBJ whole genome shotgun (WGS) entry which is preliminary data.</text>
</comment>
<dbReference type="GO" id="GO:0008237">
    <property type="term" value="F:metallopeptidase activity"/>
    <property type="evidence" value="ECO:0007669"/>
    <property type="project" value="UniProtKB-KW"/>
</dbReference>
<name>A0ABW4J894_9LACO</name>
<evidence type="ECO:0000256" key="5">
    <source>
        <dbReference type="SAM" id="Phobius"/>
    </source>
</evidence>
<sequence>MRIIGRFFKIVFYAVGIGIIIFTVPQLYHKYSDYLQKERIVTKVQQATNQVSNQEAPENWQTLNNWWLVNQNGTLIYNAENLTVQDQAAAKQAADWWNQLAGRTLITVQTNQGTQADVYLAYVDNKYLGFSGLTGTNHLLLINQAIFSENESSNDVTNILIHELGHALGLAHAPQDYNDVMSPKQVATGELKTASNYDRAALKASFTRMNSALHQNMSQASYMQVAAQTPYPDLNRIDDMTYNAKDGIAATLQSTLAKVKNKTGLTAAQQTALTDSKASLKKIENDDGATDKEILAAQTNLQRLIEAFNLQSYFPQAYPDQQINGESEKINNFLQKIQDTF</sequence>
<evidence type="ECO:0000259" key="6">
    <source>
        <dbReference type="Pfam" id="PF00413"/>
    </source>
</evidence>
<keyword evidence="5" id="KW-0812">Transmembrane</keyword>
<evidence type="ECO:0000256" key="1">
    <source>
        <dbReference type="ARBA" id="ARBA00022670"/>
    </source>
</evidence>
<dbReference type="InterPro" id="IPR001818">
    <property type="entry name" value="Pept_M10_metallopeptidase"/>
</dbReference>
<dbReference type="RefSeq" id="WP_164506936.1">
    <property type="nucleotide sequence ID" value="NZ_JBHTOP010000026.1"/>
</dbReference>
<evidence type="ECO:0000256" key="2">
    <source>
        <dbReference type="ARBA" id="ARBA00022723"/>
    </source>
</evidence>
<keyword evidence="8" id="KW-1185">Reference proteome</keyword>